<dbReference type="AlphaFoldDB" id="A0A165LWG0"/>
<feature type="region of interest" description="Disordered" evidence="1">
    <location>
        <begin position="225"/>
        <end position="246"/>
    </location>
</feature>
<dbReference type="Proteomes" id="UP000076727">
    <property type="component" value="Unassembled WGS sequence"/>
</dbReference>
<dbReference type="SUPFAM" id="SSF46689">
    <property type="entry name" value="Homeodomain-like"/>
    <property type="match status" value="1"/>
</dbReference>
<dbReference type="Gene3D" id="1.10.10.60">
    <property type="entry name" value="Homeodomain-like"/>
    <property type="match status" value="1"/>
</dbReference>
<dbReference type="InterPro" id="IPR007889">
    <property type="entry name" value="HTH_Psq"/>
</dbReference>
<feature type="region of interest" description="Disordered" evidence="1">
    <location>
        <begin position="38"/>
        <end position="174"/>
    </location>
</feature>
<evidence type="ECO:0000313" key="4">
    <source>
        <dbReference type="Proteomes" id="UP000076727"/>
    </source>
</evidence>
<organism evidence="3 4">
    <name type="scientific">Daedalea quercina L-15889</name>
    <dbReference type="NCBI Taxonomy" id="1314783"/>
    <lineage>
        <taxon>Eukaryota</taxon>
        <taxon>Fungi</taxon>
        <taxon>Dikarya</taxon>
        <taxon>Basidiomycota</taxon>
        <taxon>Agaricomycotina</taxon>
        <taxon>Agaricomycetes</taxon>
        <taxon>Polyporales</taxon>
        <taxon>Fomitopsis</taxon>
    </lineage>
</organism>
<dbReference type="GO" id="GO:0003677">
    <property type="term" value="F:DNA binding"/>
    <property type="evidence" value="ECO:0007669"/>
    <property type="project" value="InterPro"/>
</dbReference>
<keyword evidence="4" id="KW-1185">Reference proteome</keyword>
<dbReference type="STRING" id="1314783.A0A165LWG0"/>
<protein>
    <recommendedName>
        <fullName evidence="2">HTH psq-type domain-containing protein</fullName>
    </recommendedName>
</protein>
<dbReference type="CDD" id="cd00093">
    <property type="entry name" value="HTH_XRE"/>
    <property type="match status" value="1"/>
</dbReference>
<evidence type="ECO:0000313" key="3">
    <source>
        <dbReference type="EMBL" id="KZT64936.1"/>
    </source>
</evidence>
<feature type="domain" description="HTH psq-type" evidence="2">
    <location>
        <begin position="258"/>
        <end position="298"/>
    </location>
</feature>
<name>A0A165LWG0_9APHY</name>
<dbReference type="InterPro" id="IPR009057">
    <property type="entry name" value="Homeodomain-like_sf"/>
</dbReference>
<feature type="compositionally biased region" description="Low complexity" evidence="1">
    <location>
        <begin position="45"/>
        <end position="73"/>
    </location>
</feature>
<gene>
    <name evidence="3" type="ORF">DAEQUDRAFT_570032</name>
</gene>
<dbReference type="InterPro" id="IPR001387">
    <property type="entry name" value="Cro/C1-type_HTH"/>
</dbReference>
<sequence length="326" mass="35838">MDTQYIAPAPGLVYHHTSSFFDHHPRPFSIVQNGHQPMAWQPQQAHTSPPNSTASTSSSLSTSSLYSAASHSNENIDYPSTSTSLTQPRTADVYPSPAIDARTSAHDTSYDSPQIESSIGPSRVLTRRRARTTTHPPSRPYNRRTHSLAFADQQGSRPPSPLRHPPPPPYASVSSDLDAALGVAPYAYAYYHARAGSSSVSSNPRSASPANSVISMASSRTSYSSSFSASGSQLHHQQSPDGVRQAKHRKQKLWSTDRKQICVCHRDNPGMKQEEIAARFGVERSTVSKILKEKDRWLNVRDDEKLQVSKWRSLRLNTTCSSGSRG</sequence>
<feature type="compositionally biased region" description="Polar residues" evidence="1">
    <location>
        <begin position="110"/>
        <end position="120"/>
    </location>
</feature>
<dbReference type="Pfam" id="PF04218">
    <property type="entry name" value="CENP-B_N"/>
    <property type="match status" value="1"/>
</dbReference>
<feature type="compositionally biased region" description="Polar residues" evidence="1">
    <location>
        <begin position="78"/>
        <end position="89"/>
    </location>
</feature>
<dbReference type="EMBL" id="KV429115">
    <property type="protein sequence ID" value="KZT64936.1"/>
    <property type="molecule type" value="Genomic_DNA"/>
</dbReference>
<evidence type="ECO:0000259" key="2">
    <source>
        <dbReference type="Pfam" id="PF04218"/>
    </source>
</evidence>
<evidence type="ECO:0000256" key="1">
    <source>
        <dbReference type="SAM" id="MobiDB-lite"/>
    </source>
</evidence>
<feature type="compositionally biased region" description="Pro residues" evidence="1">
    <location>
        <begin position="158"/>
        <end position="170"/>
    </location>
</feature>
<dbReference type="OrthoDB" id="9909311at2759"/>
<reference evidence="3 4" key="1">
    <citation type="journal article" date="2016" name="Mol. Biol. Evol.">
        <title>Comparative Genomics of Early-Diverging Mushroom-Forming Fungi Provides Insights into the Origins of Lignocellulose Decay Capabilities.</title>
        <authorList>
            <person name="Nagy L.G."/>
            <person name="Riley R."/>
            <person name="Tritt A."/>
            <person name="Adam C."/>
            <person name="Daum C."/>
            <person name="Floudas D."/>
            <person name="Sun H."/>
            <person name="Yadav J.S."/>
            <person name="Pangilinan J."/>
            <person name="Larsson K.H."/>
            <person name="Matsuura K."/>
            <person name="Barry K."/>
            <person name="Labutti K."/>
            <person name="Kuo R."/>
            <person name="Ohm R.A."/>
            <person name="Bhattacharya S.S."/>
            <person name="Shirouzu T."/>
            <person name="Yoshinaga Y."/>
            <person name="Martin F.M."/>
            <person name="Grigoriev I.V."/>
            <person name="Hibbett D.S."/>
        </authorList>
    </citation>
    <scope>NUCLEOTIDE SEQUENCE [LARGE SCALE GENOMIC DNA]</scope>
    <source>
        <strain evidence="3 4">L-15889</strain>
    </source>
</reference>
<proteinExistence type="predicted"/>
<accession>A0A165LWG0</accession>